<dbReference type="RefSeq" id="WP_099915340.1">
    <property type="nucleotide sequence ID" value="NZ_BMHS01000031.1"/>
</dbReference>
<keyword evidence="8" id="KW-1185">Reference proteome</keyword>
<dbReference type="Pfam" id="PF04138">
    <property type="entry name" value="GtrA_DPMS_TM"/>
    <property type="match status" value="1"/>
</dbReference>
<sequence>MSRFFVWDARLLVYLGGGVVSALVDIGIMQWLIGVSVAPLLATSVGFLVGLCVNYLFHSRLTFRTAARSNGSFLRYLSVVALNYLITLGLVAASVALFHQALPGKLLSLPLIAINGYLLGKHWVFK</sequence>
<dbReference type="AlphaFoldDB" id="A0A2G8T328"/>
<dbReference type="InterPro" id="IPR007267">
    <property type="entry name" value="GtrA_DPMS_TM"/>
</dbReference>
<evidence type="ECO:0000256" key="2">
    <source>
        <dbReference type="ARBA" id="ARBA00022692"/>
    </source>
</evidence>
<dbReference type="Proteomes" id="UP000228593">
    <property type="component" value="Unassembled WGS sequence"/>
</dbReference>
<feature type="transmembrane region" description="Helical" evidence="5">
    <location>
        <begin position="106"/>
        <end position="125"/>
    </location>
</feature>
<gene>
    <name evidence="7" type="ORF">CR103_07300</name>
</gene>
<proteinExistence type="predicted"/>
<feature type="transmembrane region" description="Helical" evidence="5">
    <location>
        <begin position="12"/>
        <end position="33"/>
    </location>
</feature>
<keyword evidence="4 5" id="KW-0472">Membrane</keyword>
<evidence type="ECO:0000256" key="1">
    <source>
        <dbReference type="ARBA" id="ARBA00004141"/>
    </source>
</evidence>
<reference evidence="7 8" key="1">
    <citation type="submission" date="2017-10" db="EMBL/GenBank/DDBJ databases">
        <title>Massilia psychrophilum sp. nov., a novel purple-pigmented bacterium isolated from Tianshan glacier, Xinjiang Municipality, China.</title>
        <authorList>
            <person name="Wang H."/>
        </authorList>
    </citation>
    <scope>NUCLEOTIDE SEQUENCE [LARGE SCALE GENOMIC DNA]</scope>
    <source>
        <strain evidence="7 8">JCM 30813</strain>
    </source>
</reference>
<comment type="caution">
    <text evidence="7">The sequence shown here is derived from an EMBL/GenBank/DDBJ whole genome shotgun (WGS) entry which is preliminary data.</text>
</comment>
<dbReference type="EMBL" id="PDOB01000008">
    <property type="protein sequence ID" value="PIL40460.1"/>
    <property type="molecule type" value="Genomic_DNA"/>
</dbReference>
<name>A0A2G8T328_9BURK</name>
<evidence type="ECO:0000256" key="4">
    <source>
        <dbReference type="ARBA" id="ARBA00023136"/>
    </source>
</evidence>
<protein>
    <recommendedName>
        <fullName evidence="6">GtrA/DPMS transmembrane domain-containing protein</fullName>
    </recommendedName>
</protein>
<accession>A0A2G8T328</accession>
<dbReference type="GO" id="GO:0000271">
    <property type="term" value="P:polysaccharide biosynthetic process"/>
    <property type="evidence" value="ECO:0007669"/>
    <property type="project" value="InterPro"/>
</dbReference>
<keyword evidence="2 5" id="KW-0812">Transmembrane</keyword>
<keyword evidence="3 5" id="KW-1133">Transmembrane helix</keyword>
<evidence type="ECO:0000256" key="5">
    <source>
        <dbReference type="SAM" id="Phobius"/>
    </source>
</evidence>
<evidence type="ECO:0000313" key="7">
    <source>
        <dbReference type="EMBL" id="PIL40460.1"/>
    </source>
</evidence>
<feature type="transmembrane region" description="Helical" evidence="5">
    <location>
        <begin position="77"/>
        <end position="100"/>
    </location>
</feature>
<evidence type="ECO:0000259" key="6">
    <source>
        <dbReference type="Pfam" id="PF04138"/>
    </source>
</evidence>
<organism evidence="7 8">
    <name type="scientific">Massilia psychrophila</name>
    <dbReference type="NCBI Taxonomy" id="1603353"/>
    <lineage>
        <taxon>Bacteria</taxon>
        <taxon>Pseudomonadati</taxon>
        <taxon>Pseudomonadota</taxon>
        <taxon>Betaproteobacteria</taxon>
        <taxon>Burkholderiales</taxon>
        <taxon>Oxalobacteraceae</taxon>
        <taxon>Telluria group</taxon>
        <taxon>Massilia</taxon>
    </lineage>
</organism>
<dbReference type="GO" id="GO:0016020">
    <property type="term" value="C:membrane"/>
    <property type="evidence" value="ECO:0007669"/>
    <property type="project" value="UniProtKB-SubCell"/>
</dbReference>
<feature type="transmembrane region" description="Helical" evidence="5">
    <location>
        <begin position="39"/>
        <end position="57"/>
    </location>
</feature>
<evidence type="ECO:0000313" key="8">
    <source>
        <dbReference type="Proteomes" id="UP000228593"/>
    </source>
</evidence>
<feature type="domain" description="GtrA/DPMS transmembrane" evidence="6">
    <location>
        <begin position="14"/>
        <end position="125"/>
    </location>
</feature>
<dbReference type="OrthoDB" id="8758470at2"/>
<evidence type="ECO:0000256" key="3">
    <source>
        <dbReference type="ARBA" id="ARBA00022989"/>
    </source>
</evidence>
<comment type="subcellular location">
    <subcellularLocation>
        <location evidence="1">Membrane</location>
        <topology evidence="1">Multi-pass membrane protein</topology>
    </subcellularLocation>
</comment>